<reference evidence="2 3" key="1">
    <citation type="submission" date="2018-11" db="EMBL/GenBank/DDBJ databases">
        <title>Sequencing the genomes of 1000 actinobacteria strains.</title>
        <authorList>
            <person name="Klenk H.-P."/>
        </authorList>
    </citation>
    <scope>NUCLEOTIDE SEQUENCE [LARGE SCALE GENOMIC DNA]</scope>
    <source>
        <strain evidence="2 3">DSM 14418</strain>
    </source>
</reference>
<dbReference type="Proteomes" id="UP000280726">
    <property type="component" value="Unassembled WGS sequence"/>
</dbReference>
<feature type="domain" description="Zorya protein ZorC EH" evidence="1">
    <location>
        <begin position="45"/>
        <end position="466"/>
    </location>
</feature>
<organism evidence="2 3">
    <name type="scientific">Georgenia muralis</name>
    <dbReference type="NCBI Taxonomy" id="154117"/>
    <lineage>
        <taxon>Bacteria</taxon>
        <taxon>Bacillati</taxon>
        <taxon>Actinomycetota</taxon>
        <taxon>Actinomycetes</taxon>
        <taxon>Micrococcales</taxon>
        <taxon>Bogoriellaceae</taxon>
        <taxon>Georgenia</taxon>
    </lineage>
</organism>
<comment type="caution">
    <text evidence="2">The sequence shown here is derived from an EMBL/GenBank/DDBJ whole genome shotgun (WGS) entry which is preliminary data.</text>
</comment>
<evidence type="ECO:0000313" key="3">
    <source>
        <dbReference type="Proteomes" id="UP000280726"/>
    </source>
</evidence>
<evidence type="ECO:0000313" key="2">
    <source>
        <dbReference type="EMBL" id="RPF29021.1"/>
    </source>
</evidence>
<name>A0A3N5ABJ9_9MICO</name>
<dbReference type="OrthoDB" id="5431366at2"/>
<accession>A0A3N5ABJ9</accession>
<protein>
    <submittedName>
        <fullName evidence="2">EH signature protein</fullName>
    </submittedName>
</protein>
<dbReference type="RefSeq" id="WP_123919669.1">
    <property type="nucleotide sequence ID" value="NZ_RKRA01000001.1"/>
</dbReference>
<dbReference type="EMBL" id="RKRA01000001">
    <property type="protein sequence ID" value="RPF29021.1"/>
    <property type="molecule type" value="Genomic_DNA"/>
</dbReference>
<dbReference type="InterPro" id="IPR028943">
    <property type="entry name" value="ZorC_EH_Signature_dom"/>
</dbReference>
<sequence length="505" mass="57774">MKLRLPLSPALPAWQPADTLAWATTTKRAATITQRVGQGRDFLALVTEIRRLVESGALAHLDEMLEERRAAARALLHVWQHDERLAQRSLDGDRVRRLLRHQNPRPTYLTTTGLAAVLLKYFDELDSWTPGLFDEVSTATARAVQSQKTRNAAHDLVATMRSEPRLYLDRQGPDRLAERLVAQNLSLSDHVRRTGLLGFDDGRYGERVRQAFYLTRIRRADHTTSGHEVLTEVAAKSVKNSLSATAGRLFGHDLLVALTDRTSGTPSDEWLQAVIDIGGDPRLRHTPDWSTWWQRLPRELVDRVTTWLSAEDLRLFLMAVENFGRQERVSDLQRLFPPRKKFLWGLYDSGLVKETRLILGTNVRNSVVRQVGRLRTDAAKLENMPNTAIIFVDCGDFHIVEGSHHFKMWLYAGRPVPLLTDRSKQRFTGDDLRYTVPVAHSQSHPLGYNAHDEVTHNGFWQRRALEFLIEKHGFPVEPRAVLSPEDYATLKHKFGLPVRRTMRRR</sequence>
<dbReference type="Pfam" id="PF15611">
    <property type="entry name" value="EH_Signature"/>
    <property type="match status" value="1"/>
</dbReference>
<dbReference type="AlphaFoldDB" id="A0A3N5ABJ9"/>
<proteinExistence type="predicted"/>
<keyword evidence="3" id="KW-1185">Reference proteome</keyword>
<evidence type="ECO:0000259" key="1">
    <source>
        <dbReference type="Pfam" id="PF15611"/>
    </source>
</evidence>
<gene>
    <name evidence="2" type="ORF">EDD32_3573</name>
</gene>